<dbReference type="EMBL" id="LWMH01000001">
    <property type="protein sequence ID" value="KZS44995.1"/>
    <property type="molecule type" value="Genomic_DNA"/>
</dbReference>
<dbReference type="RefSeq" id="WP_063477499.1">
    <property type="nucleotide sequence ID" value="NZ_JBCMWP010000019.1"/>
</dbReference>
<proteinExistence type="predicted"/>
<gene>
    <name evidence="1" type="ORF">AWU65_03165</name>
</gene>
<sequence>MDFPVITISAHATRNTLTELINEFIRIEKSTTGLEYQQRSNFVRGQIAVITSLINDIWDRKHQQSYYAYLNYLVQKYSLQGVWRIVELGN</sequence>
<dbReference type="AlphaFoldDB" id="A0A163GIU3"/>
<comment type="caution">
    <text evidence="1">The sequence shown here is derived from an EMBL/GenBank/DDBJ whole genome shotgun (WGS) entry which is preliminary data.</text>
</comment>
<name>A0A163GIU3_9BACL</name>
<reference evidence="1" key="1">
    <citation type="journal article" date="2016" name="Genome Announc.">
        <title>Draft genomes of two strains of Paenibacillus glucanolyticus with capability to degrade lignocellulose.</title>
        <authorList>
            <person name="Mathews S.L."/>
            <person name="Pawlak J."/>
            <person name="Grunden A.M."/>
        </authorList>
    </citation>
    <scope>NUCLEOTIDE SEQUENCE [LARGE SCALE GENOMIC DNA]</scope>
    <source>
        <strain evidence="1">SLM1</strain>
    </source>
</reference>
<evidence type="ECO:0000313" key="2">
    <source>
        <dbReference type="Proteomes" id="UP000076796"/>
    </source>
</evidence>
<dbReference type="Proteomes" id="UP000076796">
    <property type="component" value="Unassembled WGS sequence"/>
</dbReference>
<evidence type="ECO:0000313" key="1">
    <source>
        <dbReference type="EMBL" id="KZS44995.1"/>
    </source>
</evidence>
<organism evidence="1 2">
    <name type="scientific">Paenibacillus glucanolyticus</name>
    <dbReference type="NCBI Taxonomy" id="59843"/>
    <lineage>
        <taxon>Bacteria</taxon>
        <taxon>Bacillati</taxon>
        <taxon>Bacillota</taxon>
        <taxon>Bacilli</taxon>
        <taxon>Bacillales</taxon>
        <taxon>Paenibacillaceae</taxon>
        <taxon>Paenibacillus</taxon>
    </lineage>
</organism>
<protein>
    <submittedName>
        <fullName evidence="1">Uncharacterized protein</fullName>
    </submittedName>
</protein>
<accession>A0A163GIU3</accession>
<keyword evidence="2" id="KW-1185">Reference proteome</keyword>